<dbReference type="Proteomes" id="UP000887574">
    <property type="component" value="Unplaced"/>
</dbReference>
<evidence type="ECO:0000313" key="2">
    <source>
        <dbReference type="Proteomes" id="UP000887574"/>
    </source>
</evidence>
<protein>
    <submittedName>
        <fullName evidence="3">Uncharacterized protein</fullName>
    </submittedName>
</protein>
<evidence type="ECO:0000256" key="1">
    <source>
        <dbReference type="SAM" id="MobiDB-lite"/>
    </source>
</evidence>
<keyword evidence="2" id="KW-1185">Reference proteome</keyword>
<proteinExistence type="predicted"/>
<dbReference type="AlphaFoldDB" id="A0A915E2G2"/>
<organism evidence="2 3">
    <name type="scientific">Ditylenchus dipsaci</name>
    <dbReference type="NCBI Taxonomy" id="166011"/>
    <lineage>
        <taxon>Eukaryota</taxon>
        <taxon>Metazoa</taxon>
        <taxon>Ecdysozoa</taxon>
        <taxon>Nematoda</taxon>
        <taxon>Chromadorea</taxon>
        <taxon>Rhabditida</taxon>
        <taxon>Tylenchina</taxon>
        <taxon>Tylenchomorpha</taxon>
        <taxon>Sphaerularioidea</taxon>
        <taxon>Anguinidae</taxon>
        <taxon>Anguininae</taxon>
        <taxon>Ditylenchus</taxon>
    </lineage>
</organism>
<sequence length="398" mass="43326">MGRRQEEDLIVTQHLPPPSSCWSTGCYLLTHDLIKWSLWSTSSSSVAIPMTQEEFKFAVGDSQQHQQQQLYIHQQQQNLLSQQRSTMEHNNDARQLDVSMDQQENSLDSSHAGVVHIDDHVSVGAEVGEENLMFSPVKQPASAIYNANTAQSNPANNQIYYPAQIKASTDYISNGGQLYGGQFWFWNCNPTQHPAAPMANLGNSGPTQNPSVGELNSMATAAAIAPAHMFGGEDPTAPTMFMAQNSMNHNFFQSNMYGGAHQDSYYNNPSFGQQHHSVAQQQQHHHRLSNCSSGEGSNANNEEETGSATASCSSPQGGGGSVDADHCHSQHQMIKRLNAGDMDTLENATNLGSTGANRCKKASTDDRECVNCGVSQTHCGVETPMVTTCATLVDYTKR</sequence>
<accession>A0A915E2G2</accession>
<feature type="compositionally biased region" description="Low complexity" evidence="1">
    <location>
        <begin position="292"/>
        <end position="310"/>
    </location>
</feature>
<name>A0A915E2G2_9BILA</name>
<dbReference type="WBParaSite" id="jg25992">
    <property type="protein sequence ID" value="jg25992"/>
    <property type="gene ID" value="jg25992"/>
</dbReference>
<feature type="compositionally biased region" description="Low complexity" evidence="1">
    <location>
        <begin position="273"/>
        <end position="282"/>
    </location>
</feature>
<feature type="region of interest" description="Disordered" evidence="1">
    <location>
        <begin position="265"/>
        <end position="329"/>
    </location>
</feature>
<evidence type="ECO:0000313" key="3">
    <source>
        <dbReference type="WBParaSite" id="jg25992"/>
    </source>
</evidence>
<dbReference type="PROSITE" id="PS51257">
    <property type="entry name" value="PROKAR_LIPOPROTEIN"/>
    <property type="match status" value="1"/>
</dbReference>
<reference evidence="3" key="1">
    <citation type="submission" date="2022-11" db="UniProtKB">
        <authorList>
            <consortium name="WormBaseParasite"/>
        </authorList>
    </citation>
    <scope>IDENTIFICATION</scope>
</reference>